<evidence type="ECO:0000313" key="2">
    <source>
        <dbReference type="WBParaSite" id="PTRK_0000693700.1"/>
    </source>
</evidence>
<accession>A0A0N4ZGN0</accession>
<dbReference type="WBParaSite" id="PTRK_0000693700.1">
    <property type="protein sequence ID" value="PTRK_0000693700.1"/>
    <property type="gene ID" value="PTRK_0000693700"/>
</dbReference>
<dbReference type="Proteomes" id="UP000038045">
    <property type="component" value="Unplaced"/>
</dbReference>
<sequence>MDRKSSFVGFEDSKYADGTFFDKYTDKLWEPETARVRELFETSGVAIPTQADWEELRKSVMAHG</sequence>
<dbReference type="SUPFAM" id="SSF51998">
    <property type="entry name" value="PFL-like glycyl radical enzymes"/>
    <property type="match status" value="1"/>
</dbReference>
<proteinExistence type="predicted"/>
<dbReference type="Gene3D" id="3.20.70.20">
    <property type="match status" value="1"/>
</dbReference>
<name>A0A0N4ZGN0_PARTI</name>
<dbReference type="AlphaFoldDB" id="A0A0N4ZGN0"/>
<reference evidence="2" key="1">
    <citation type="submission" date="2017-02" db="UniProtKB">
        <authorList>
            <consortium name="WormBaseParasite"/>
        </authorList>
    </citation>
    <scope>IDENTIFICATION</scope>
</reference>
<keyword evidence="1" id="KW-1185">Reference proteome</keyword>
<organism evidence="1 2">
    <name type="scientific">Parastrongyloides trichosuri</name>
    <name type="common">Possum-specific nematode worm</name>
    <dbReference type="NCBI Taxonomy" id="131310"/>
    <lineage>
        <taxon>Eukaryota</taxon>
        <taxon>Metazoa</taxon>
        <taxon>Ecdysozoa</taxon>
        <taxon>Nematoda</taxon>
        <taxon>Chromadorea</taxon>
        <taxon>Rhabditida</taxon>
        <taxon>Tylenchina</taxon>
        <taxon>Panagrolaimomorpha</taxon>
        <taxon>Strongyloidoidea</taxon>
        <taxon>Strongyloididae</taxon>
        <taxon>Parastrongyloides</taxon>
    </lineage>
</organism>
<protein>
    <submittedName>
        <fullName evidence="2">Ribonucleotide-diphosphate reductase subunit beta</fullName>
    </submittedName>
</protein>
<evidence type="ECO:0000313" key="1">
    <source>
        <dbReference type="Proteomes" id="UP000038045"/>
    </source>
</evidence>